<dbReference type="Pfam" id="PF16076">
    <property type="entry name" value="Acyltransf_C"/>
    <property type="match status" value="1"/>
</dbReference>
<dbReference type="GO" id="GO:0005783">
    <property type="term" value="C:endoplasmic reticulum"/>
    <property type="evidence" value="ECO:0007669"/>
    <property type="project" value="TreeGrafter"/>
</dbReference>
<keyword evidence="5" id="KW-1208">Phospholipid metabolism</keyword>
<keyword evidence="4" id="KW-0594">Phospholipid biosynthesis</keyword>
<evidence type="ECO:0000256" key="1">
    <source>
        <dbReference type="ARBA" id="ARBA00008655"/>
    </source>
</evidence>
<feature type="transmembrane region" description="Helical" evidence="8">
    <location>
        <begin position="118"/>
        <end position="137"/>
    </location>
</feature>
<keyword evidence="3 10" id="KW-0808">Transferase</keyword>
<dbReference type="AlphaFoldDB" id="A0A444U0M8"/>
<evidence type="ECO:0000313" key="11">
    <source>
        <dbReference type="Proteomes" id="UP000289886"/>
    </source>
</evidence>
<keyword evidence="8" id="KW-0812">Transmembrane</keyword>
<evidence type="ECO:0000256" key="8">
    <source>
        <dbReference type="SAM" id="Phobius"/>
    </source>
</evidence>
<dbReference type="PANTHER" id="PTHR10983:SF16">
    <property type="entry name" value="LYSOCARDIOLIPIN ACYLTRANSFERASE 1"/>
    <property type="match status" value="1"/>
</dbReference>
<dbReference type="EMBL" id="SCEB01215581">
    <property type="protein sequence ID" value="RXM28766.1"/>
    <property type="molecule type" value="Genomic_DNA"/>
</dbReference>
<dbReference type="InterPro" id="IPR002123">
    <property type="entry name" value="Plipid/glycerol_acylTrfase"/>
</dbReference>
<feature type="domain" description="Phospholipid/glycerol acyltransferase" evidence="9">
    <location>
        <begin position="190"/>
        <end position="301"/>
    </location>
</feature>
<dbReference type="GO" id="GO:0036149">
    <property type="term" value="P:phosphatidylinositol acyl-chain remodeling"/>
    <property type="evidence" value="ECO:0007669"/>
    <property type="project" value="TreeGrafter"/>
</dbReference>
<evidence type="ECO:0000256" key="4">
    <source>
        <dbReference type="ARBA" id="ARBA00023209"/>
    </source>
</evidence>
<evidence type="ECO:0000256" key="6">
    <source>
        <dbReference type="ARBA" id="ARBA00023315"/>
    </source>
</evidence>
<dbReference type="Pfam" id="PF01553">
    <property type="entry name" value="Acyltransferase"/>
    <property type="match status" value="1"/>
</dbReference>
<dbReference type="Proteomes" id="UP000289886">
    <property type="component" value="Unassembled WGS sequence"/>
</dbReference>
<keyword evidence="6 10" id="KW-0012">Acyltransferase</keyword>
<feature type="region of interest" description="Disordered" evidence="7">
    <location>
        <begin position="22"/>
        <end position="49"/>
    </location>
</feature>
<accession>A0A444U0M8</accession>
<keyword evidence="8" id="KW-1133">Transmembrane helix</keyword>
<keyword evidence="11" id="KW-1185">Reference proteome</keyword>
<dbReference type="SMART" id="SM00563">
    <property type="entry name" value="PlsC"/>
    <property type="match status" value="1"/>
</dbReference>
<dbReference type="GO" id="GO:0008654">
    <property type="term" value="P:phospholipid biosynthetic process"/>
    <property type="evidence" value="ECO:0007669"/>
    <property type="project" value="UniProtKB-KW"/>
</dbReference>
<evidence type="ECO:0000256" key="5">
    <source>
        <dbReference type="ARBA" id="ARBA00023264"/>
    </source>
</evidence>
<name>A0A444U0M8_ACIRT</name>
<protein>
    <submittedName>
        <fullName evidence="10">Lysocardiolipin acyltransferase 1</fullName>
    </submittedName>
</protein>
<proteinExistence type="inferred from homology"/>
<evidence type="ECO:0000256" key="2">
    <source>
        <dbReference type="ARBA" id="ARBA00022516"/>
    </source>
</evidence>
<gene>
    <name evidence="10" type="ORF">EOD39_2502</name>
</gene>
<dbReference type="CDD" id="cd07990">
    <property type="entry name" value="LPLAT_LCLAT1-like"/>
    <property type="match status" value="1"/>
</dbReference>
<comment type="similarity">
    <text evidence="1">Belongs to the 1-acyl-sn-glycerol-3-phosphate acyltransferase family.</text>
</comment>
<dbReference type="GO" id="GO:0016746">
    <property type="term" value="F:acyltransferase activity"/>
    <property type="evidence" value="ECO:0007669"/>
    <property type="project" value="UniProtKB-KW"/>
</dbReference>
<keyword evidence="2" id="KW-0444">Lipid biosynthesis</keyword>
<dbReference type="SUPFAM" id="SSF69593">
    <property type="entry name" value="Glycerol-3-phosphate (1)-acyltransferase"/>
    <property type="match status" value="1"/>
</dbReference>
<feature type="transmembrane region" description="Helical" evidence="8">
    <location>
        <begin position="402"/>
        <end position="426"/>
    </location>
</feature>
<reference evidence="10 11" key="1">
    <citation type="submission" date="2019-01" db="EMBL/GenBank/DDBJ databases">
        <title>Draft Genome and Complete Hox-Cluster Characterization of the Sterlet Sturgeon (Acipenser ruthenus).</title>
        <authorList>
            <person name="Wei Q."/>
        </authorList>
    </citation>
    <scope>NUCLEOTIDE SEQUENCE [LARGE SCALE GENOMIC DNA]</scope>
    <source>
        <strain evidence="10">WHYD16114868_AA</strain>
        <tissue evidence="10">Blood</tissue>
    </source>
</reference>
<keyword evidence="8" id="KW-0472">Membrane</keyword>
<evidence type="ECO:0000256" key="7">
    <source>
        <dbReference type="SAM" id="MobiDB-lite"/>
    </source>
</evidence>
<dbReference type="PANTHER" id="PTHR10983">
    <property type="entry name" value="1-ACYLGLYCEROL-3-PHOSPHATE ACYLTRANSFERASE-RELATED"/>
    <property type="match status" value="1"/>
</dbReference>
<evidence type="ECO:0000259" key="9">
    <source>
        <dbReference type="SMART" id="SM00563"/>
    </source>
</evidence>
<organism evidence="10 11">
    <name type="scientific">Acipenser ruthenus</name>
    <name type="common">Sterlet sturgeon</name>
    <dbReference type="NCBI Taxonomy" id="7906"/>
    <lineage>
        <taxon>Eukaryota</taxon>
        <taxon>Metazoa</taxon>
        <taxon>Chordata</taxon>
        <taxon>Craniata</taxon>
        <taxon>Vertebrata</taxon>
        <taxon>Euteleostomi</taxon>
        <taxon>Actinopterygii</taxon>
        <taxon>Chondrostei</taxon>
        <taxon>Acipenseriformes</taxon>
        <taxon>Acipenseridae</taxon>
        <taxon>Acipenser</taxon>
    </lineage>
</organism>
<dbReference type="InterPro" id="IPR032098">
    <property type="entry name" value="Acyltransf_C"/>
</dbReference>
<feature type="transmembrane region" description="Helical" evidence="8">
    <location>
        <begin position="157"/>
        <end position="179"/>
    </location>
</feature>
<sequence length="479" mass="55131">MDTVAMTGSFVVSGVTTWRGEGNLEEKKKKQGRLGPGQRGEGLRGPSVSGSVSRRRVVAFSRGTLADSSSALFKLVYYMDCWFSYRIHFPDRNRLNAKLKQNYCCTDNIVAMASLRGIYFLTTLFLGSFFGSVFMLAPFLPLMLVSPAWYRWLTDRIVATWLTLPVALLEIVFGAKVVITGDGFIPGERSVIIMNHRTRLDWMFLWNCLLRYSYLRLEKICLKATLKAVPGFGWAMQVASFIFIHRKWEDDQRHVEAMLEYFCAIREPLQLLIFPEGTDLTEKNGLQKYKYVLHPRTTGFTFIVESLRKGDNLDAVHDITVAYPQNIPQTERHLVTGHFPREIHFHVQRYPVKALPEGTAELQDWCQERWQEKEQRLRDFYTGGHCFDTSGRSRIPPCKSELRVMLIKVASLVYWTGFIALSFAALYCSSLLRYYLLLVTVFFLAQERVVGGLEVMELACHRRRKTTRETAANETEKCK</sequence>
<evidence type="ECO:0000256" key="3">
    <source>
        <dbReference type="ARBA" id="ARBA00022679"/>
    </source>
</evidence>
<comment type="caution">
    <text evidence="10">The sequence shown here is derived from an EMBL/GenBank/DDBJ whole genome shotgun (WGS) entry which is preliminary data.</text>
</comment>
<evidence type="ECO:0000313" key="10">
    <source>
        <dbReference type="EMBL" id="RXM28766.1"/>
    </source>
</evidence>
<keyword evidence="4" id="KW-0443">Lipid metabolism</keyword>